<accession>A0A314YJV9</accession>
<protein>
    <submittedName>
        <fullName evidence="2">Uncharacterized protein</fullName>
    </submittedName>
</protein>
<comment type="caution">
    <text evidence="2">The sequence shown here is derived from an EMBL/GenBank/DDBJ whole genome shotgun (WGS) entry which is preliminary data.</text>
</comment>
<sequence length="99" mass="11183">MPCDEEVNVETETQRLGEISNDGVDSDTLYSYGNTSDDENSNQQVTKNERIHLPKFKQYRRATDLKRTRVSFGDAICKSGALEISNKGVCHCKRQAVEI</sequence>
<evidence type="ECO:0000313" key="2">
    <source>
        <dbReference type="EMBL" id="PQQ05499.1"/>
    </source>
</evidence>
<proteinExistence type="predicted"/>
<feature type="region of interest" description="Disordered" evidence="1">
    <location>
        <begin position="1"/>
        <end position="49"/>
    </location>
</feature>
<dbReference type="EMBL" id="PJQY01001079">
    <property type="protein sequence ID" value="PQQ05499.1"/>
    <property type="molecule type" value="Genomic_DNA"/>
</dbReference>
<organism evidence="2 3">
    <name type="scientific">Prunus yedoensis var. nudiflora</name>
    <dbReference type="NCBI Taxonomy" id="2094558"/>
    <lineage>
        <taxon>Eukaryota</taxon>
        <taxon>Viridiplantae</taxon>
        <taxon>Streptophyta</taxon>
        <taxon>Embryophyta</taxon>
        <taxon>Tracheophyta</taxon>
        <taxon>Spermatophyta</taxon>
        <taxon>Magnoliopsida</taxon>
        <taxon>eudicotyledons</taxon>
        <taxon>Gunneridae</taxon>
        <taxon>Pentapetalae</taxon>
        <taxon>rosids</taxon>
        <taxon>fabids</taxon>
        <taxon>Rosales</taxon>
        <taxon>Rosaceae</taxon>
        <taxon>Amygdaloideae</taxon>
        <taxon>Amygdaleae</taxon>
        <taxon>Prunus</taxon>
    </lineage>
</organism>
<name>A0A314YJV9_PRUYE</name>
<reference evidence="2 3" key="1">
    <citation type="submission" date="2018-02" db="EMBL/GenBank/DDBJ databases">
        <title>Draft genome of wild Prunus yedoensis var. nudiflora.</title>
        <authorList>
            <person name="Baek S."/>
            <person name="Kim J.-H."/>
            <person name="Choi K."/>
            <person name="Kim G.-B."/>
            <person name="Cho A."/>
            <person name="Jang H."/>
            <person name="Shin C.-H."/>
            <person name="Yu H.-J."/>
            <person name="Mun J.-H."/>
        </authorList>
    </citation>
    <scope>NUCLEOTIDE SEQUENCE [LARGE SCALE GENOMIC DNA]</scope>
    <source>
        <strain evidence="3">cv. Jeju island</strain>
        <tissue evidence="2">Leaf</tissue>
    </source>
</reference>
<evidence type="ECO:0000256" key="1">
    <source>
        <dbReference type="SAM" id="MobiDB-lite"/>
    </source>
</evidence>
<feature type="compositionally biased region" description="Polar residues" evidence="1">
    <location>
        <begin position="28"/>
        <end position="46"/>
    </location>
</feature>
<evidence type="ECO:0000313" key="3">
    <source>
        <dbReference type="Proteomes" id="UP000250321"/>
    </source>
</evidence>
<gene>
    <name evidence="2" type="ORF">Pyn_40756</name>
</gene>
<dbReference type="AlphaFoldDB" id="A0A314YJV9"/>
<keyword evidence="3" id="KW-1185">Reference proteome</keyword>
<dbReference type="Proteomes" id="UP000250321">
    <property type="component" value="Unassembled WGS sequence"/>
</dbReference>